<name>A0ABM6QDA1_9PROT</name>
<dbReference type="Proteomes" id="UP000233458">
    <property type="component" value="Chromosome"/>
</dbReference>
<evidence type="ECO:0000313" key="1">
    <source>
        <dbReference type="EMBL" id="AUG54509.1"/>
    </source>
</evidence>
<accession>A0ABM6QDA1</accession>
<evidence type="ECO:0000313" key="2">
    <source>
        <dbReference type="Proteomes" id="UP000233458"/>
    </source>
</evidence>
<sequence>MVSFVKTKSVESPARRGAKRFGKVSLPFRAGWIGLLGLFGSLRGLEKRLTLPDTTEGGFIPDDLKILHFVGLAGLAWSKNSPKALKKFDRIVDFCRTRNQSGNVLEFWQAAR</sequence>
<proteinExistence type="predicted"/>
<protein>
    <submittedName>
        <fullName evidence="1">Uncharacterized protein</fullName>
    </submittedName>
</protein>
<gene>
    <name evidence="1" type="ORF">CSC3H3_18665</name>
</gene>
<keyword evidence="2" id="KW-1185">Reference proteome</keyword>
<reference evidence="1 2" key="1">
    <citation type="submission" date="2017-10" db="EMBL/GenBank/DDBJ databases">
        <title>Biodiversity and function of Thalassospira species in the particle-attached aromatic-hydrocarbon-degrading consortia from the surface seawater of the China South Sea.</title>
        <authorList>
            <person name="Dong C."/>
            <person name="Liu R."/>
            <person name="Shao Z."/>
        </authorList>
    </citation>
    <scope>NUCLEOTIDE SEQUENCE [LARGE SCALE GENOMIC DNA]</scope>
    <source>
        <strain evidence="1 2">CSC3H3</strain>
    </source>
</reference>
<organism evidence="1 2">
    <name type="scientific">Thalassospira marina</name>
    <dbReference type="NCBI Taxonomy" id="2048283"/>
    <lineage>
        <taxon>Bacteria</taxon>
        <taxon>Pseudomonadati</taxon>
        <taxon>Pseudomonadota</taxon>
        <taxon>Alphaproteobacteria</taxon>
        <taxon>Rhodospirillales</taxon>
        <taxon>Thalassospiraceae</taxon>
        <taxon>Thalassospira</taxon>
    </lineage>
</organism>
<dbReference type="EMBL" id="CP024199">
    <property type="protein sequence ID" value="AUG54509.1"/>
    <property type="molecule type" value="Genomic_DNA"/>
</dbReference>